<dbReference type="RefSeq" id="WP_358353776.1">
    <property type="nucleotide sequence ID" value="NZ_JBEZFP010000032.1"/>
</dbReference>
<accession>A0ABV3DHV9</accession>
<dbReference type="GO" id="GO:0004725">
    <property type="term" value="F:protein tyrosine phosphatase activity"/>
    <property type="evidence" value="ECO:0007669"/>
    <property type="project" value="UniProtKB-EC"/>
</dbReference>
<name>A0ABV3DHV9_9ACTN</name>
<feature type="region of interest" description="Disordered" evidence="2">
    <location>
        <begin position="98"/>
        <end position="121"/>
    </location>
</feature>
<evidence type="ECO:0000313" key="4">
    <source>
        <dbReference type="EMBL" id="MEU8134812.1"/>
    </source>
</evidence>
<evidence type="ECO:0000259" key="3">
    <source>
        <dbReference type="PROSITE" id="PS50056"/>
    </source>
</evidence>
<keyword evidence="4" id="KW-0378">Hydrolase</keyword>
<dbReference type="EC" id="3.1.3.48" evidence="4"/>
<sequence>MTAETALSPIGAGLPLINLRDLGGLPTRDGSRVRPGLLFRSAAPFGLTEADGAALVAALGLGLVVDLRHDTERAGVPWPALPSAVEIRAIELATRSVGGGEGTGAAGGESSGSESAANASAGAAPAWPSPFGAREFGLWYATIAAQGAGHLADLIRAFAHPAASPALVHCTAGKDRTGIVAACVLDLLGADEDTIVADYTRTQLALDAIRAHTTAVLPGLAGRAVPAVILSAEEETIRTFLTEVASEHGGFGPLLERHGITDAEVGALRARFLQR</sequence>
<dbReference type="Proteomes" id="UP001551482">
    <property type="component" value="Unassembled WGS sequence"/>
</dbReference>
<organism evidence="4 5">
    <name type="scientific">Streptodolium elevatio</name>
    <dbReference type="NCBI Taxonomy" id="3157996"/>
    <lineage>
        <taxon>Bacteria</taxon>
        <taxon>Bacillati</taxon>
        <taxon>Actinomycetota</taxon>
        <taxon>Actinomycetes</taxon>
        <taxon>Kitasatosporales</taxon>
        <taxon>Streptomycetaceae</taxon>
        <taxon>Streptodolium</taxon>
    </lineage>
</organism>
<dbReference type="InterPro" id="IPR016130">
    <property type="entry name" value="Tyr_Pase_AS"/>
</dbReference>
<reference evidence="4 5" key="1">
    <citation type="submission" date="2024-06" db="EMBL/GenBank/DDBJ databases">
        <title>The Natural Products Discovery Center: Release of the First 8490 Sequenced Strains for Exploring Actinobacteria Biosynthetic Diversity.</title>
        <authorList>
            <person name="Kalkreuter E."/>
            <person name="Kautsar S.A."/>
            <person name="Yang D."/>
            <person name="Bader C.D."/>
            <person name="Teijaro C.N."/>
            <person name="Fluegel L."/>
            <person name="Davis C.M."/>
            <person name="Simpson J.R."/>
            <person name="Lauterbach L."/>
            <person name="Steele A.D."/>
            <person name="Gui C."/>
            <person name="Meng S."/>
            <person name="Li G."/>
            <person name="Viehrig K."/>
            <person name="Ye F."/>
            <person name="Su P."/>
            <person name="Kiefer A.F."/>
            <person name="Nichols A."/>
            <person name="Cepeda A.J."/>
            <person name="Yan W."/>
            <person name="Fan B."/>
            <person name="Jiang Y."/>
            <person name="Adhikari A."/>
            <person name="Zheng C.-J."/>
            <person name="Schuster L."/>
            <person name="Cowan T.M."/>
            <person name="Smanski M.J."/>
            <person name="Chevrette M.G."/>
            <person name="De Carvalho L.P.S."/>
            <person name="Shen B."/>
        </authorList>
    </citation>
    <scope>NUCLEOTIDE SEQUENCE [LARGE SCALE GENOMIC DNA]</scope>
    <source>
        <strain evidence="4 5">NPDC048946</strain>
    </source>
</reference>
<dbReference type="PROSITE" id="PS50056">
    <property type="entry name" value="TYR_PHOSPHATASE_2"/>
    <property type="match status" value="1"/>
</dbReference>
<dbReference type="PANTHER" id="PTHR31126:SF1">
    <property type="entry name" value="TYROSINE SPECIFIC PROTEIN PHOSPHATASES DOMAIN-CONTAINING PROTEIN"/>
    <property type="match status" value="1"/>
</dbReference>
<dbReference type="Gene3D" id="3.90.190.10">
    <property type="entry name" value="Protein tyrosine phosphatase superfamily"/>
    <property type="match status" value="1"/>
</dbReference>
<feature type="domain" description="Tyrosine specific protein phosphatases" evidence="3">
    <location>
        <begin position="149"/>
        <end position="182"/>
    </location>
</feature>
<dbReference type="InterPro" id="IPR029021">
    <property type="entry name" value="Prot-tyrosine_phosphatase-like"/>
</dbReference>
<dbReference type="InterPro" id="IPR026893">
    <property type="entry name" value="Tyr/Ser_Pase_IphP-type"/>
</dbReference>
<protein>
    <submittedName>
        <fullName evidence="4">Tyrosine-protein phosphatase</fullName>
        <ecNumber evidence="4">3.1.3.48</ecNumber>
    </submittedName>
</protein>
<keyword evidence="5" id="KW-1185">Reference proteome</keyword>
<dbReference type="PROSITE" id="PS00383">
    <property type="entry name" value="TYR_PHOSPHATASE_1"/>
    <property type="match status" value="1"/>
</dbReference>
<evidence type="ECO:0000256" key="2">
    <source>
        <dbReference type="SAM" id="MobiDB-lite"/>
    </source>
</evidence>
<dbReference type="EMBL" id="JBEZFP010000032">
    <property type="protein sequence ID" value="MEU8134812.1"/>
    <property type="molecule type" value="Genomic_DNA"/>
</dbReference>
<evidence type="ECO:0000313" key="5">
    <source>
        <dbReference type="Proteomes" id="UP001551482"/>
    </source>
</evidence>
<dbReference type="SUPFAM" id="SSF52799">
    <property type="entry name" value="(Phosphotyrosine protein) phosphatases II"/>
    <property type="match status" value="1"/>
</dbReference>
<dbReference type="Pfam" id="PF13350">
    <property type="entry name" value="Y_phosphatase3"/>
    <property type="match status" value="1"/>
</dbReference>
<dbReference type="InterPro" id="IPR000387">
    <property type="entry name" value="Tyr_Pase_dom"/>
</dbReference>
<comment type="similarity">
    <text evidence="1">Belongs to the protein-tyrosine phosphatase family.</text>
</comment>
<gene>
    <name evidence="4" type="ORF">AB0C36_15005</name>
</gene>
<evidence type="ECO:0000256" key="1">
    <source>
        <dbReference type="ARBA" id="ARBA00009580"/>
    </source>
</evidence>
<proteinExistence type="inferred from homology"/>
<feature type="compositionally biased region" description="Gly residues" evidence="2">
    <location>
        <begin position="98"/>
        <end position="110"/>
    </location>
</feature>
<dbReference type="PANTHER" id="PTHR31126">
    <property type="entry name" value="TYROSINE-PROTEIN PHOSPHATASE"/>
    <property type="match status" value="1"/>
</dbReference>
<comment type="caution">
    <text evidence="4">The sequence shown here is derived from an EMBL/GenBank/DDBJ whole genome shotgun (WGS) entry which is preliminary data.</text>
</comment>
<feature type="compositionally biased region" description="Low complexity" evidence="2">
    <location>
        <begin position="111"/>
        <end position="121"/>
    </location>
</feature>